<keyword evidence="1" id="KW-0812">Transmembrane</keyword>
<organism evidence="2 4">
    <name type="scientific">Photobacterium halotolerans</name>
    <dbReference type="NCBI Taxonomy" id="265726"/>
    <lineage>
        <taxon>Bacteria</taxon>
        <taxon>Pseudomonadati</taxon>
        <taxon>Pseudomonadota</taxon>
        <taxon>Gammaproteobacteria</taxon>
        <taxon>Vibrionales</taxon>
        <taxon>Vibrionaceae</taxon>
        <taxon>Photobacterium</taxon>
    </lineage>
</organism>
<keyword evidence="1" id="KW-0472">Membrane</keyword>
<feature type="transmembrane region" description="Helical" evidence="1">
    <location>
        <begin position="30"/>
        <end position="50"/>
    </location>
</feature>
<dbReference type="Proteomes" id="UP000465712">
    <property type="component" value="Unassembled WGS sequence"/>
</dbReference>
<gene>
    <name evidence="3" type="ORF">CAG72_08020</name>
    <name evidence="2" type="ORF">KY46_20550</name>
</gene>
<dbReference type="NCBIfam" id="TIGR03510">
    <property type="entry name" value="XapX"/>
    <property type="match status" value="1"/>
</dbReference>
<dbReference type="InterPro" id="IPR020017">
    <property type="entry name" value="XapX_domain"/>
</dbReference>
<evidence type="ECO:0000313" key="2">
    <source>
        <dbReference type="EMBL" id="KKC98063.1"/>
    </source>
</evidence>
<evidence type="ECO:0000313" key="4">
    <source>
        <dbReference type="Proteomes" id="UP000033633"/>
    </source>
</evidence>
<dbReference type="Proteomes" id="UP000033633">
    <property type="component" value="Unassembled WGS sequence"/>
</dbReference>
<dbReference type="EMBL" id="JWYV01000027">
    <property type="protein sequence ID" value="KKC98063.1"/>
    <property type="molecule type" value="Genomic_DNA"/>
</dbReference>
<proteinExistence type="predicted"/>
<dbReference type="AlphaFoldDB" id="A0A0F5V7H2"/>
<dbReference type="PATRIC" id="fig|265726.11.peg.2918"/>
<comment type="caution">
    <text evidence="2">The sequence shown here is derived from an EMBL/GenBank/DDBJ whole genome shotgun (WGS) entry which is preliminary data.</text>
</comment>
<keyword evidence="4" id="KW-1185">Reference proteome</keyword>
<accession>A0A0F5V7H2</accession>
<name>A0A0F5V7H2_9GAMM</name>
<keyword evidence="1" id="KW-1133">Transmembrane helix</keyword>
<dbReference type="EMBL" id="WXWW01000122">
    <property type="protein sequence ID" value="NAW65162.1"/>
    <property type="molecule type" value="Genomic_DNA"/>
</dbReference>
<evidence type="ECO:0000256" key="1">
    <source>
        <dbReference type="SAM" id="Phobius"/>
    </source>
</evidence>
<dbReference type="RefSeq" id="WP_036760236.1">
    <property type="nucleotide sequence ID" value="NZ_JWYV01000027.1"/>
</dbReference>
<sequence>MNEILLATIAGVVVGLFFSAVKLPLPAPPVLSGIMGIVGVYLGGMAYQAVVERFFS</sequence>
<evidence type="ECO:0000313" key="5">
    <source>
        <dbReference type="Proteomes" id="UP000465712"/>
    </source>
</evidence>
<reference evidence="2 4" key="1">
    <citation type="submission" date="2014-12" db="EMBL/GenBank/DDBJ databases">
        <title>Mercury Reductase activity and rhizosphere competence traits in the genome of root associated Photobacterium halotolerans MELD1.</title>
        <authorList>
            <person name="Mathew D.C."/>
            <person name="Huang C.-C."/>
        </authorList>
    </citation>
    <scope>NUCLEOTIDE SEQUENCE [LARGE SCALE GENOMIC DNA]</scope>
    <source>
        <strain evidence="2 4">MELD1</strain>
    </source>
</reference>
<reference evidence="3 5" key="2">
    <citation type="submission" date="2017-05" db="EMBL/GenBank/DDBJ databases">
        <title>High clonality and local adaptation shapes Vibrionaceae linages within an endangered oasis.</title>
        <authorList>
            <person name="Vazquez-Rosas-Landa M."/>
        </authorList>
    </citation>
    <scope>NUCLEOTIDE SEQUENCE [LARGE SCALE GENOMIC DNA]</scope>
    <source>
        <strain evidence="3 5">P46_P4S1P180</strain>
    </source>
</reference>
<protein>
    <submittedName>
        <fullName evidence="2">XapX domain protein</fullName>
    </submittedName>
    <submittedName>
        <fullName evidence="3">XapX domain-containing protein</fullName>
    </submittedName>
</protein>
<evidence type="ECO:0000313" key="3">
    <source>
        <dbReference type="EMBL" id="NAW65162.1"/>
    </source>
</evidence>